<evidence type="ECO:0000256" key="2">
    <source>
        <dbReference type="ARBA" id="ARBA00022553"/>
    </source>
</evidence>
<gene>
    <name evidence="5" type="ordered locus">Ecym_4065</name>
</gene>
<dbReference type="InterPro" id="IPR006828">
    <property type="entry name" value="ASC_dom"/>
</dbReference>
<feature type="region of interest" description="Disordered" evidence="3">
    <location>
        <begin position="178"/>
        <end position="214"/>
    </location>
</feature>
<dbReference type="CDD" id="cd02859">
    <property type="entry name" value="E_set_AMPKbeta_like_N"/>
    <property type="match status" value="1"/>
</dbReference>
<dbReference type="GO" id="GO:0019901">
    <property type="term" value="F:protein kinase binding"/>
    <property type="evidence" value="ECO:0007669"/>
    <property type="project" value="TreeGrafter"/>
</dbReference>
<reference evidence="6" key="1">
    <citation type="journal article" date="2012" name="G3 (Bethesda)">
        <title>Pichia sorbitophila, an interspecies yeast hybrid reveals early steps of genome resolution following polyploidization.</title>
        <authorList>
            <person name="Leh Louis V."/>
            <person name="Despons L."/>
            <person name="Friedrich A."/>
            <person name="Martin T."/>
            <person name="Durrens P."/>
            <person name="Casaregola S."/>
            <person name="Neuveglise C."/>
            <person name="Fairhead C."/>
            <person name="Marck C."/>
            <person name="Cruz J.A."/>
            <person name="Straub M.L."/>
            <person name="Kugler V."/>
            <person name="Sacerdot C."/>
            <person name="Uzunov Z."/>
            <person name="Thierry A."/>
            <person name="Weiss S."/>
            <person name="Bleykasten C."/>
            <person name="De Montigny J."/>
            <person name="Jacques N."/>
            <person name="Jung P."/>
            <person name="Lemaire M."/>
            <person name="Mallet S."/>
            <person name="Morel G."/>
            <person name="Richard G.F."/>
            <person name="Sarkar A."/>
            <person name="Savel G."/>
            <person name="Schacherer J."/>
            <person name="Seret M.L."/>
            <person name="Talla E."/>
            <person name="Samson G."/>
            <person name="Jubin C."/>
            <person name="Poulain J."/>
            <person name="Vacherie B."/>
            <person name="Barbe V."/>
            <person name="Pelletier E."/>
            <person name="Sherman D.J."/>
            <person name="Westhof E."/>
            <person name="Weissenbach J."/>
            <person name="Baret P.V."/>
            <person name="Wincker P."/>
            <person name="Gaillardin C."/>
            <person name="Dujon B."/>
            <person name="Souciet J.L."/>
        </authorList>
    </citation>
    <scope>NUCLEOTIDE SEQUENCE [LARGE SCALE GENOMIC DNA]</scope>
    <source>
        <strain evidence="6">CBS 270.75 / DBVPG 7215 / KCTC 17166 / NRRL Y-17582</strain>
    </source>
</reference>
<evidence type="ECO:0000313" key="6">
    <source>
        <dbReference type="Proteomes" id="UP000006790"/>
    </source>
</evidence>
<dbReference type="OMA" id="FITQIMY"/>
<feature type="compositionally biased region" description="Low complexity" evidence="3">
    <location>
        <begin position="11"/>
        <end position="25"/>
    </location>
</feature>
<dbReference type="Gene3D" id="2.60.40.10">
    <property type="entry name" value="Immunoglobulins"/>
    <property type="match status" value="1"/>
</dbReference>
<dbReference type="InterPro" id="IPR032640">
    <property type="entry name" value="AMPK1_CBM"/>
</dbReference>
<dbReference type="AlphaFoldDB" id="G8JSZ2"/>
<feature type="region of interest" description="Disordered" evidence="3">
    <location>
        <begin position="1"/>
        <end position="82"/>
    </location>
</feature>
<dbReference type="GeneID" id="11469256"/>
<feature type="region of interest" description="Disordered" evidence="3">
    <location>
        <begin position="281"/>
        <end position="304"/>
    </location>
</feature>
<dbReference type="KEGG" id="erc:Ecym_4065"/>
<feature type="compositionally biased region" description="Polar residues" evidence="3">
    <location>
        <begin position="573"/>
        <end position="596"/>
    </location>
</feature>
<dbReference type="HOGENOM" id="CLU_011585_0_0_1"/>
<dbReference type="OrthoDB" id="531008at2759"/>
<dbReference type="InterPro" id="IPR013783">
    <property type="entry name" value="Ig-like_fold"/>
</dbReference>
<feature type="compositionally biased region" description="Polar residues" evidence="3">
    <location>
        <begin position="1"/>
        <end position="10"/>
    </location>
</feature>
<dbReference type="InterPro" id="IPR050827">
    <property type="entry name" value="CRP1_MDG1_kinase"/>
</dbReference>
<dbReference type="Pfam" id="PF04739">
    <property type="entry name" value="AMPKBI"/>
    <property type="match status" value="1"/>
</dbReference>
<dbReference type="SUPFAM" id="SSF160219">
    <property type="entry name" value="AMPKBI-like"/>
    <property type="match status" value="1"/>
</dbReference>
<dbReference type="GO" id="GO:0004679">
    <property type="term" value="F:AMP-activated protein kinase activity"/>
    <property type="evidence" value="ECO:0007669"/>
    <property type="project" value="EnsemblFungi"/>
</dbReference>
<dbReference type="GO" id="GO:0043254">
    <property type="term" value="P:regulation of protein-containing complex assembly"/>
    <property type="evidence" value="ECO:0007669"/>
    <property type="project" value="EnsemblFungi"/>
</dbReference>
<protein>
    <recommendedName>
        <fullName evidence="4">Association with the SNF1 complex (ASC) domain-containing protein</fullName>
    </recommendedName>
</protein>
<dbReference type="RefSeq" id="XP_003645962.1">
    <property type="nucleotide sequence ID" value="XM_003645914.1"/>
</dbReference>
<dbReference type="InParanoid" id="G8JSZ2"/>
<evidence type="ECO:0000313" key="5">
    <source>
        <dbReference type="EMBL" id="AET39145.1"/>
    </source>
</evidence>
<dbReference type="GO" id="GO:0005634">
    <property type="term" value="C:nucleus"/>
    <property type="evidence" value="ECO:0007669"/>
    <property type="project" value="TreeGrafter"/>
</dbReference>
<dbReference type="PANTHER" id="PTHR10343:SF87">
    <property type="entry name" value="SNF1 PROTEIN KINASE SUBUNIT BETA-1"/>
    <property type="match status" value="1"/>
</dbReference>
<accession>G8JSZ2</accession>
<dbReference type="EMBL" id="CP002500">
    <property type="protein sequence ID" value="AET39145.1"/>
    <property type="molecule type" value="Genomic_DNA"/>
</dbReference>
<sequence>MGNTTSSTDWGYQKVGRYQQQQQQRRQQRQGVGGEAKGGSVQHGTKERVRQQSITSQLFPGRHQARSKWKSQRNVAPGAVSGVGGVDHLFKRDYSLSDDSSAVGMEGVQEEGGVDLIGMPNVAGLKLDSRAQAIMSPGPSSATVEHSKLEASISPELAAQVHRPSIVALKQNLIQGHMGHPLHSPLRDDYDGDDDDGDTAPSSSYVPSATIDIPYSNPSTMNTLSIIAQHQEDYSTRSSAVSISTQDLDGYIENSDVVLSEALVDSVVKNDMRRKRQLQKQSAEASEAINENKNEANQQPDVKKAKVPMSNLLKPSKQMGTVTGTFLPQSELKDSGSFEYGSVQHVEVAADDNYSDDCPERVQVIIKWRDTNVDPRTSKISIISSDIASVVQPTRKRKKIPMVYLEQEQCWAAEDLKLPAGIYKLMFFINGQVRHSNYLPTATDSLSNIVNWFEVVPGYDQIEPYRDAAIERSPNELAAYNETSLLLTNETPSPANIRPPLINRGTSSSSRARVIERTNTPISDYTGVLARNSCSNPAIYRHKSNNSTDVDILPKQPTLIYSSDVPELFKVGNASTGGSQQGSDKNKLQNPSKYLQDSPNFMKNVQDCNQDELFHYLQEKWNMNAQEAEEVFLEKYSVPDLPIYLNSTSLNEIFNKLQQNSAMGDLPKRKSLTHIIPHVNLNHLLTSNIRDEIISVGCTTRYEGKFITQIMYAPCYYENYE</sequence>
<dbReference type="Gene3D" id="6.20.250.60">
    <property type="match status" value="1"/>
</dbReference>
<dbReference type="InterPro" id="IPR037256">
    <property type="entry name" value="ASC_dom_sf"/>
</dbReference>
<evidence type="ECO:0000259" key="4">
    <source>
        <dbReference type="SMART" id="SM01010"/>
    </source>
</evidence>
<proteinExistence type="inferred from homology"/>
<dbReference type="PANTHER" id="PTHR10343">
    <property type="entry name" value="5'-AMP-ACTIVATED PROTEIN KINASE , BETA SUBUNIT"/>
    <property type="match status" value="1"/>
</dbReference>
<evidence type="ECO:0000256" key="1">
    <source>
        <dbReference type="ARBA" id="ARBA00010926"/>
    </source>
</evidence>
<dbReference type="GO" id="GO:0140767">
    <property type="term" value="F:enzyme-substrate adaptor activity"/>
    <property type="evidence" value="ECO:0007669"/>
    <property type="project" value="EnsemblFungi"/>
</dbReference>
<feature type="region of interest" description="Disordered" evidence="3">
    <location>
        <begin position="489"/>
        <end position="511"/>
    </location>
</feature>
<feature type="domain" description="Association with the SNF1 complex (ASC)" evidence="4">
    <location>
        <begin position="594"/>
        <end position="715"/>
    </location>
</feature>
<dbReference type="Proteomes" id="UP000006790">
    <property type="component" value="Chromosome 4"/>
</dbReference>
<organism evidence="5 6">
    <name type="scientific">Eremothecium cymbalariae (strain CBS 270.75 / DBVPG 7215 / KCTC 17166 / NRRL Y-17582)</name>
    <name type="common">Yeast</name>
    <dbReference type="NCBI Taxonomy" id="931890"/>
    <lineage>
        <taxon>Eukaryota</taxon>
        <taxon>Fungi</taxon>
        <taxon>Dikarya</taxon>
        <taxon>Ascomycota</taxon>
        <taxon>Saccharomycotina</taxon>
        <taxon>Saccharomycetes</taxon>
        <taxon>Saccharomycetales</taxon>
        <taxon>Saccharomycetaceae</taxon>
        <taxon>Eremothecium</taxon>
    </lineage>
</organism>
<dbReference type="GO" id="GO:0000324">
    <property type="term" value="C:fungal-type vacuole"/>
    <property type="evidence" value="ECO:0007669"/>
    <property type="project" value="EnsemblFungi"/>
</dbReference>
<dbReference type="GO" id="GO:0007165">
    <property type="term" value="P:signal transduction"/>
    <property type="evidence" value="ECO:0007669"/>
    <property type="project" value="EnsemblFungi"/>
</dbReference>
<dbReference type="eggNOG" id="KOG1616">
    <property type="taxonomic scope" value="Eukaryota"/>
</dbReference>
<keyword evidence="2" id="KW-0597">Phosphoprotein</keyword>
<dbReference type="GO" id="GO:0005774">
    <property type="term" value="C:vacuolar membrane"/>
    <property type="evidence" value="ECO:0007669"/>
    <property type="project" value="EnsemblFungi"/>
</dbReference>
<keyword evidence="6" id="KW-1185">Reference proteome</keyword>
<dbReference type="STRING" id="931890.G8JSZ2"/>
<dbReference type="FunCoup" id="G8JSZ2">
    <property type="interactions" value="90"/>
</dbReference>
<evidence type="ECO:0000256" key="3">
    <source>
        <dbReference type="SAM" id="MobiDB-lite"/>
    </source>
</evidence>
<dbReference type="GO" id="GO:0031588">
    <property type="term" value="C:nucleotide-activated protein kinase complex"/>
    <property type="evidence" value="ECO:0007669"/>
    <property type="project" value="EnsemblFungi"/>
</dbReference>
<dbReference type="Pfam" id="PF16561">
    <property type="entry name" value="AMPK1_CBM"/>
    <property type="match status" value="1"/>
</dbReference>
<dbReference type="InterPro" id="IPR014756">
    <property type="entry name" value="Ig_E-set"/>
</dbReference>
<name>G8JSZ2_ERECY</name>
<feature type="region of interest" description="Disordered" evidence="3">
    <location>
        <begin position="571"/>
        <end position="596"/>
    </location>
</feature>
<comment type="similarity">
    <text evidence="1">Belongs to the 5'-AMP-activated protein kinase beta subunit family.</text>
</comment>
<dbReference type="SUPFAM" id="SSF81296">
    <property type="entry name" value="E set domains"/>
    <property type="match status" value="1"/>
</dbReference>
<dbReference type="GO" id="GO:0005829">
    <property type="term" value="C:cytosol"/>
    <property type="evidence" value="ECO:0007669"/>
    <property type="project" value="EnsemblFungi"/>
</dbReference>
<feature type="compositionally biased region" description="Polar residues" evidence="3">
    <location>
        <begin position="281"/>
        <end position="300"/>
    </location>
</feature>
<dbReference type="SMART" id="SM01010">
    <property type="entry name" value="AMPKBI"/>
    <property type="match status" value="1"/>
</dbReference>